<proteinExistence type="predicted"/>
<name>A0A0C9W164_SPHS4</name>
<feature type="domain" description="Sm" evidence="1">
    <location>
        <begin position="11"/>
        <end position="66"/>
    </location>
</feature>
<accession>A0A0C9W164</accession>
<dbReference type="EMBL" id="KN837113">
    <property type="protein sequence ID" value="KIJ45230.1"/>
    <property type="molecule type" value="Genomic_DNA"/>
</dbReference>
<organism evidence="2 3">
    <name type="scientific">Sphaerobolus stellatus (strain SS14)</name>
    <dbReference type="NCBI Taxonomy" id="990650"/>
    <lineage>
        <taxon>Eukaryota</taxon>
        <taxon>Fungi</taxon>
        <taxon>Dikarya</taxon>
        <taxon>Basidiomycota</taxon>
        <taxon>Agaricomycotina</taxon>
        <taxon>Agaricomycetes</taxon>
        <taxon>Phallomycetidae</taxon>
        <taxon>Geastrales</taxon>
        <taxon>Sphaerobolaceae</taxon>
        <taxon>Sphaerobolus</taxon>
    </lineage>
</organism>
<evidence type="ECO:0000259" key="1">
    <source>
        <dbReference type="Pfam" id="PF01423"/>
    </source>
</evidence>
<dbReference type="AlphaFoldDB" id="A0A0C9W164"/>
<evidence type="ECO:0000313" key="2">
    <source>
        <dbReference type="EMBL" id="KIJ45230.1"/>
    </source>
</evidence>
<dbReference type="InterPro" id="IPR034110">
    <property type="entry name" value="LSMD1_Sm"/>
</dbReference>
<dbReference type="Gene3D" id="2.30.30.100">
    <property type="match status" value="1"/>
</dbReference>
<dbReference type="SUPFAM" id="SSF50182">
    <property type="entry name" value="Sm-like ribonucleoproteins"/>
    <property type="match status" value="1"/>
</dbReference>
<dbReference type="Proteomes" id="UP000054279">
    <property type="component" value="Unassembled WGS sequence"/>
</dbReference>
<reference evidence="2 3" key="1">
    <citation type="submission" date="2014-06" db="EMBL/GenBank/DDBJ databases">
        <title>Evolutionary Origins and Diversification of the Mycorrhizal Mutualists.</title>
        <authorList>
            <consortium name="DOE Joint Genome Institute"/>
            <consortium name="Mycorrhizal Genomics Consortium"/>
            <person name="Kohler A."/>
            <person name="Kuo A."/>
            <person name="Nagy L.G."/>
            <person name="Floudas D."/>
            <person name="Copeland A."/>
            <person name="Barry K.W."/>
            <person name="Cichocki N."/>
            <person name="Veneault-Fourrey C."/>
            <person name="LaButti K."/>
            <person name="Lindquist E.A."/>
            <person name="Lipzen A."/>
            <person name="Lundell T."/>
            <person name="Morin E."/>
            <person name="Murat C."/>
            <person name="Riley R."/>
            <person name="Ohm R."/>
            <person name="Sun H."/>
            <person name="Tunlid A."/>
            <person name="Henrissat B."/>
            <person name="Grigoriev I.V."/>
            <person name="Hibbett D.S."/>
            <person name="Martin F."/>
        </authorList>
    </citation>
    <scope>NUCLEOTIDE SEQUENCE [LARGE SCALE GENOMIC DNA]</scope>
    <source>
        <strain evidence="2 3">SS14</strain>
    </source>
</reference>
<dbReference type="Pfam" id="PF01423">
    <property type="entry name" value="LSM"/>
    <property type="match status" value="1"/>
</dbReference>
<dbReference type="CDD" id="cd06168">
    <property type="entry name" value="LSMD1"/>
    <property type="match status" value="1"/>
</dbReference>
<sequence length="96" mass="10933">MASSSDAVQRLNSLLGCTWRITIQDKRIFIGTLACTDKKKNVVLVNADEYRQGESTNGRYVGMIMIPWRWVTKAEVEWTAYAQNRNVGANDETLYT</sequence>
<evidence type="ECO:0000313" key="3">
    <source>
        <dbReference type="Proteomes" id="UP000054279"/>
    </source>
</evidence>
<dbReference type="PANTHER" id="PTHR10701:SF5">
    <property type="entry name" value="N-ALPHA-ACETYLTRANSFERASE 38, NATC AUXILIARY SUBUNIT"/>
    <property type="match status" value="1"/>
</dbReference>
<dbReference type="InterPro" id="IPR050914">
    <property type="entry name" value="snRNP_SmB/NAA38-like"/>
</dbReference>
<dbReference type="InterPro" id="IPR010920">
    <property type="entry name" value="LSM_dom_sf"/>
</dbReference>
<dbReference type="InterPro" id="IPR001163">
    <property type="entry name" value="Sm_dom_euk/arc"/>
</dbReference>
<dbReference type="HOGENOM" id="CLU_076902_4_5_1"/>
<dbReference type="OrthoDB" id="368909at2759"/>
<gene>
    <name evidence="2" type="ORF">M422DRAFT_167032</name>
</gene>
<keyword evidence="3" id="KW-1185">Reference proteome</keyword>
<dbReference type="GO" id="GO:0031417">
    <property type="term" value="C:NatC complex"/>
    <property type="evidence" value="ECO:0007669"/>
    <property type="project" value="InterPro"/>
</dbReference>
<dbReference type="PANTHER" id="PTHR10701">
    <property type="entry name" value="SMALL NUCLEAR RIBONUCLEOPROTEIN-ASSOCIATED PROTEIN B AND N"/>
    <property type="match status" value="1"/>
</dbReference>
<protein>
    <recommendedName>
        <fullName evidence="1">Sm domain-containing protein</fullName>
    </recommendedName>
</protein>